<evidence type="ECO:0000313" key="1">
    <source>
        <dbReference type="EMBL" id="KAF3688624.1"/>
    </source>
</evidence>
<proteinExistence type="predicted"/>
<reference evidence="1 2" key="1">
    <citation type="submission" date="2019-02" db="EMBL/GenBank/DDBJ databases">
        <title>Opniocepnalus argus genome.</title>
        <authorList>
            <person name="Zhou C."/>
            <person name="Xiao S."/>
        </authorList>
    </citation>
    <scope>NUCLEOTIDE SEQUENCE [LARGE SCALE GENOMIC DNA]</scope>
    <source>
        <strain evidence="1">OARG1902GOOAL</strain>
        <tissue evidence="1">Muscle</tissue>
    </source>
</reference>
<gene>
    <name evidence="1" type="ORF">EXN66_Car004296</name>
</gene>
<evidence type="ECO:0000313" key="2">
    <source>
        <dbReference type="Proteomes" id="UP000503349"/>
    </source>
</evidence>
<organism evidence="1 2">
    <name type="scientific">Channa argus</name>
    <name type="common">Northern snakehead</name>
    <name type="synonym">Ophicephalus argus</name>
    <dbReference type="NCBI Taxonomy" id="215402"/>
    <lineage>
        <taxon>Eukaryota</taxon>
        <taxon>Metazoa</taxon>
        <taxon>Chordata</taxon>
        <taxon>Craniata</taxon>
        <taxon>Vertebrata</taxon>
        <taxon>Euteleostomi</taxon>
        <taxon>Actinopterygii</taxon>
        <taxon>Neopterygii</taxon>
        <taxon>Teleostei</taxon>
        <taxon>Neoteleostei</taxon>
        <taxon>Acanthomorphata</taxon>
        <taxon>Anabantaria</taxon>
        <taxon>Anabantiformes</taxon>
        <taxon>Channoidei</taxon>
        <taxon>Channidae</taxon>
        <taxon>Channa</taxon>
    </lineage>
</organism>
<keyword evidence="2" id="KW-1185">Reference proteome</keyword>
<sequence>MLISKWTVCNHARVKLNLSLCCVASKGHGIESLGDITITASAGKQQYCGCLRSK</sequence>
<dbReference type="Proteomes" id="UP000503349">
    <property type="component" value="Chromosome 4"/>
</dbReference>
<accession>A0A6G1PER9</accession>
<name>A0A6G1PER9_CHAAH</name>
<dbReference type="EMBL" id="CM015715">
    <property type="protein sequence ID" value="KAF3688624.1"/>
    <property type="molecule type" value="Genomic_DNA"/>
</dbReference>
<dbReference type="AlphaFoldDB" id="A0A6G1PER9"/>
<reference evidence="2" key="2">
    <citation type="submission" date="2019-02" db="EMBL/GenBank/DDBJ databases">
        <title>Opniocepnalus argus Var Kimnra genome.</title>
        <authorList>
            <person name="Zhou C."/>
            <person name="Xiao S."/>
        </authorList>
    </citation>
    <scope>NUCLEOTIDE SEQUENCE [LARGE SCALE GENOMIC DNA]</scope>
</reference>
<protein>
    <submittedName>
        <fullName evidence="1">Uncharacterized protein</fullName>
    </submittedName>
</protein>